<dbReference type="PROSITE" id="PS51732">
    <property type="entry name" value="ASN_GLN_ASE_3"/>
    <property type="match status" value="1"/>
</dbReference>
<dbReference type="PANTHER" id="PTHR11707:SF28">
    <property type="entry name" value="60 KDA LYSOPHOSPHOLIPASE"/>
    <property type="match status" value="1"/>
</dbReference>
<dbReference type="PIRSF" id="PIRSF001220">
    <property type="entry name" value="L-ASNase_gatD"/>
    <property type="match status" value="1"/>
</dbReference>
<sequence length="78" mass="8542">MIDNGVAVVVAAQAIYEGIDLVRYEVGRKALDLGVIPAYDMTKEAIVTKLMWVLGHTNGIDEVKKMMLTNYCGELSVP</sequence>
<gene>
    <name evidence="2" type="ORF">S06H3_19849</name>
</gene>
<dbReference type="AlphaFoldDB" id="X1KRV2"/>
<proteinExistence type="predicted"/>
<protein>
    <recommendedName>
        <fullName evidence="1">Asparaginase/glutaminase C-terminal domain-containing protein</fullName>
    </recommendedName>
</protein>
<dbReference type="SUPFAM" id="SSF53774">
    <property type="entry name" value="Glutaminase/Asparaginase"/>
    <property type="match status" value="1"/>
</dbReference>
<name>X1KRV2_9ZZZZ</name>
<dbReference type="PIRSF" id="PIRSF500176">
    <property type="entry name" value="L_ASNase"/>
    <property type="match status" value="1"/>
</dbReference>
<dbReference type="InterPro" id="IPR006034">
    <property type="entry name" value="Asparaginase/glutaminase-like"/>
</dbReference>
<evidence type="ECO:0000259" key="1">
    <source>
        <dbReference type="Pfam" id="PF17763"/>
    </source>
</evidence>
<comment type="caution">
    <text evidence="2">The sequence shown here is derived from an EMBL/GenBank/DDBJ whole genome shotgun (WGS) entry which is preliminary data.</text>
</comment>
<organism evidence="2">
    <name type="scientific">marine sediment metagenome</name>
    <dbReference type="NCBI Taxonomy" id="412755"/>
    <lineage>
        <taxon>unclassified sequences</taxon>
        <taxon>metagenomes</taxon>
        <taxon>ecological metagenomes</taxon>
    </lineage>
</organism>
<feature type="domain" description="Asparaginase/glutaminase C-terminal" evidence="1">
    <location>
        <begin position="2"/>
        <end position="67"/>
    </location>
</feature>
<reference evidence="2" key="1">
    <citation type="journal article" date="2014" name="Front. Microbiol.">
        <title>High frequency of phylogenetically diverse reductive dehalogenase-homologous genes in deep subseafloor sedimentary metagenomes.</title>
        <authorList>
            <person name="Kawai M."/>
            <person name="Futagami T."/>
            <person name="Toyoda A."/>
            <person name="Takaki Y."/>
            <person name="Nishi S."/>
            <person name="Hori S."/>
            <person name="Arai W."/>
            <person name="Tsubouchi T."/>
            <person name="Morono Y."/>
            <person name="Uchiyama I."/>
            <person name="Ito T."/>
            <person name="Fujiyama A."/>
            <person name="Inagaki F."/>
            <person name="Takami H."/>
        </authorList>
    </citation>
    <scope>NUCLEOTIDE SEQUENCE</scope>
    <source>
        <strain evidence="2">Expedition CK06-06</strain>
    </source>
</reference>
<dbReference type="InterPro" id="IPR036152">
    <property type="entry name" value="Asp/glu_Ase-like_sf"/>
</dbReference>
<dbReference type="PANTHER" id="PTHR11707">
    <property type="entry name" value="L-ASPARAGINASE"/>
    <property type="match status" value="1"/>
</dbReference>
<accession>X1KRV2</accession>
<dbReference type="Pfam" id="PF17763">
    <property type="entry name" value="Asparaginase_C"/>
    <property type="match status" value="1"/>
</dbReference>
<dbReference type="InterPro" id="IPR040919">
    <property type="entry name" value="Asparaginase_C"/>
</dbReference>
<dbReference type="InterPro" id="IPR027473">
    <property type="entry name" value="L-asparaginase_C"/>
</dbReference>
<dbReference type="EMBL" id="BARV01010211">
    <property type="protein sequence ID" value="GAI09418.1"/>
    <property type="molecule type" value="Genomic_DNA"/>
</dbReference>
<evidence type="ECO:0000313" key="2">
    <source>
        <dbReference type="EMBL" id="GAI09418.1"/>
    </source>
</evidence>
<dbReference type="Gene3D" id="3.40.50.40">
    <property type="match status" value="1"/>
</dbReference>